<name>A0A1H8IWY6_9BACT</name>
<dbReference type="EMBL" id="FOBB01000012">
    <property type="protein sequence ID" value="SEN72665.1"/>
    <property type="molecule type" value="Genomic_DNA"/>
</dbReference>
<keyword evidence="2" id="KW-0846">Cobalamin</keyword>
<evidence type="ECO:0000313" key="5">
    <source>
        <dbReference type="EMBL" id="SEN72665.1"/>
    </source>
</evidence>
<organism evidence="5 6">
    <name type="scientific">Chitinophaga rupis</name>
    <dbReference type="NCBI Taxonomy" id="573321"/>
    <lineage>
        <taxon>Bacteria</taxon>
        <taxon>Pseudomonadati</taxon>
        <taxon>Bacteroidota</taxon>
        <taxon>Chitinophagia</taxon>
        <taxon>Chitinophagales</taxon>
        <taxon>Chitinophagaceae</taxon>
        <taxon>Chitinophaga</taxon>
    </lineage>
</organism>
<evidence type="ECO:0000256" key="4">
    <source>
        <dbReference type="ARBA" id="ARBA00023285"/>
    </source>
</evidence>
<dbReference type="GO" id="GO:0019670">
    <property type="term" value="P:anaerobic L-glutamate catabolic process"/>
    <property type="evidence" value="ECO:0007669"/>
    <property type="project" value="InterPro"/>
</dbReference>
<dbReference type="STRING" id="573321.SAMN04488505_112100"/>
<dbReference type="GO" id="GO:0046872">
    <property type="term" value="F:metal ion binding"/>
    <property type="evidence" value="ECO:0007669"/>
    <property type="project" value="InterPro"/>
</dbReference>
<reference evidence="5 6" key="1">
    <citation type="submission" date="2016-10" db="EMBL/GenBank/DDBJ databases">
        <authorList>
            <person name="de Groot N.N."/>
        </authorList>
    </citation>
    <scope>NUCLEOTIDE SEQUENCE [LARGE SCALE GENOMIC DNA]</scope>
    <source>
        <strain evidence="5 6">DSM 21039</strain>
    </source>
</reference>
<evidence type="ECO:0000256" key="1">
    <source>
        <dbReference type="ARBA" id="ARBA00001922"/>
    </source>
</evidence>
<comment type="cofactor">
    <cofactor evidence="1">
        <name>adenosylcob(III)alamin</name>
        <dbReference type="ChEBI" id="CHEBI:18408"/>
    </cofactor>
</comment>
<proteinExistence type="predicted"/>
<evidence type="ECO:0000313" key="6">
    <source>
        <dbReference type="Proteomes" id="UP000198984"/>
    </source>
</evidence>
<dbReference type="InterPro" id="IPR006396">
    <property type="entry name" value="Glu_mut_E"/>
</dbReference>
<gene>
    <name evidence="5" type="ORF">SAMN04488505_112100</name>
</gene>
<dbReference type="InterPro" id="IPR036724">
    <property type="entry name" value="Cobalamin-bd_sf"/>
</dbReference>
<dbReference type="AlphaFoldDB" id="A0A1H8IWY6"/>
<accession>A0A1H8IWY6</accession>
<dbReference type="SUPFAM" id="SSF52242">
    <property type="entry name" value="Cobalamin (vitamin B12)-binding domain"/>
    <property type="match status" value="1"/>
</dbReference>
<dbReference type="SUPFAM" id="SSF51703">
    <property type="entry name" value="Cobalamin (vitamin B12)-dependent enzymes"/>
    <property type="match status" value="1"/>
</dbReference>
<dbReference type="InterPro" id="IPR016176">
    <property type="entry name" value="Cbl-dep_enz_cat"/>
</dbReference>
<keyword evidence="3" id="KW-0413">Isomerase</keyword>
<keyword evidence="6" id="KW-1185">Reference proteome</keyword>
<protein>
    <submittedName>
        <fullName evidence="5">Glutamate mutase subunit E</fullName>
    </submittedName>
</protein>
<keyword evidence="4" id="KW-0170">Cobalt</keyword>
<dbReference type="GO" id="GO:0050097">
    <property type="term" value="F:methylaspartate mutase activity"/>
    <property type="evidence" value="ECO:0007669"/>
    <property type="project" value="InterPro"/>
</dbReference>
<dbReference type="Gene3D" id="3.20.20.240">
    <property type="entry name" value="Methylmalonyl-CoA mutase"/>
    <property type="match status" value="1"/>
</dbReference>
<evidence type="ECO:0000256" key="2">
    <source>
        <dbReference type="ARBA" id="ARBA00022628"/>
    </source>
</evidence>
<sequence>MEYQHRILIGGIGDDAHSVGIGLLELGFKDAGFFVKSLGIRNLISSFFDHAPDFDIIMISNKNGHAELYLQDFARLMSQYKLTDDSTKLWYLGGSLAVSESDFQIKKKYLGMGFTNVYPKPVPFTQVLEEIRKDIHRHEIPKRESNYRKNRRRSLVAEKLRVDEITDRQWTREELTTHRKEVLAEWHTGREVMTDTYQNANKQHTLGNILWSNKQAGNKPLFQPRTGVADIEQQITLLQHLEAEGSDVSSVQLDAASRSRMYDKAELGKDLSIERKQSQLNGFPIPVYGVKEVRRLITSLKRPFQLRGGGPDHRFTYEIALAAGITAVEGGCICYCLPYDKLTNPIESLRNWQFIDRLSAFYEEVHDVSINREYFGTLTATLIEPSLAISVNVIQAILTAQQGVKNITVGYAEQGNRAQDIAAIQVMEEQVNAFLQMYGFMDVRVTTVYHQFMAAFPSDYKKAEDLIFNSSITATLAGATKVMVKTAVEAIRIPDRFDNAKAVKLSKQGALTAHHSMVNQEKLKIEKQLIRSEVKQIMDAVMQLSNGSIAKGAIKAIEAGILDIPWSPSIYNKGKVVGVRDIDGAVRFYDFGNLPFDEKTKDFHREKVVIRKNMERDSSIFSLLEKDLSRIWQNDYKTWPLDGTYVY</sequence>
<dbReference type="RefSeq" id="WP_089920706.1">
    <property type="nucleotide sequence ID" value="NZ_FOBB01000012.1"/>
</dbReference>
<dbReference type="OrthoDB" id="9763360at2"/>
<evidence type="ECO:0000256" key="3">
    <source>
        <dbReference type="ARBA" id="ARBA00023235"/>
    </source>
</evidence>
<dbReference type="GO" id="GO:0031419">
    <property type="term" value="F:cobalamin binding"/>
    <property type="evidence" value="ECO:0007669"/>
    <property type="project" value="UniProtKB-KW"/>
</dbReference>
<dbReference type="Gene3D" id="3.40.50.280">
    <property type="entry name" value="Cobalamin-binding domain"/>
    <property type="match status" value="1"/>
</dbReference>
<dbReference type="Pfam" id="PF06368">
    <property type="entry name" value="Met_asp_mut_E"/>
    <property type="match status" value="1"/>
</dbReference>
<dbReference type="InterPro" id="IPR014714">
    <property type="entry name" value="Glu_mut_E_C_dom_sf"/>
</dbReference>
<dbReference type="Gene3D" id="3.90.970.10">
    <property type="match status" value="1"/>
</dbReference>
<dbReference type="NCBIfam" id="TIGR01503">
    <property type="entry name" value="MthylAspMut_E"/>
    <property type="match status" value="1"/>
</dbReference>
<dbReference type="Proteomes" id="UP000198984">
    <property type="component" value="Unassembled WGS sequence"/>
</dbReference>